<gene>
    <name evidence="3" type="ORF">GCM10010918_08890</name>
</gene>
<proteinExistence type="predicted"/>
<dbReference type="InterPro" id="IPR050490">
    <property type="entry name" value="Bact_solute-bd_prot1"/>
</dbReference>
<feature type="signal peptide" evidence="2">
    <location>
        <begin position="1"/>
        <end position="21"/>
    </location>
</feature>
<evidence type="ECO:0000313" key="3">
    <source>
        <dbReference type="EMBL" id="GGG58034.1"/>
    </source>
</evidence>
<feature type="region of interest" description="Disordered" evidence="1">
    <location>
        <begin position="26"/>
        <end position="53"/>
    </location>
</feature>
<evidence type="ECO:0000313" key="4">
    <source>
        <dbReference type="Proteomes" id="UP000600247"/>
    </source>
</evidence>
<dbReference type="EMBL" id="BMHY01000001">
    <property type="protein sequence ID" value="GGG58034.1"/>
    <property type="molecule type" value="Genomic_DNA"/>
</dbReference>
<evidence type="ECO:0000256" key="2">
    <source>
        <dbReference type="SAM" id="SignalP"/>
    </source>
</evidence>
<keyword evidence="2" id="KW-0732">Signal</keyword>
<reference evidence="3 4" key="1">
    <citation type="journal article" date="2014" name="Int. J. Syst. Evol. Microbiol.">
        <title>Complete genome sequence of Corynebacterium casei LMG S-19264T (=DSM 44701T), isolated from a smear-ripened cheese.</title>
        <authorList>
            <consortium name="US DOE Joint Genome Institute (JGI-PGF)"/>
            <person name="Walter F."/>
            <person name="Albersmeier A."/>
            <person name="Kalinowski J."/>
            <person name="Ruckert C."/>
        </authorList>
    </citation>
    <scope>NUCLEOTIDE SEQUENCE [LARGE SCALE GENOMIC DNA]</scope>
    <source>
        <strain evidence="3 4">CGMCC 1.15286</strain>
    </source>
</reference>
<protein>
    <submittedName>
        <fullName evidence="3">Sugar ABC transporter substrate-binding protein</fullName>
    </submittedName>
</protein>
<accession>A0A917GVE6</accession>
<dbReference type="SUPFAM" id="SSF53850">
    <property type="entry name" value="Periplasmic binding protein-like II"/>
    <property type="match status" value="1"/>
</dbReference>
<dbReference type="Proteomes" id="UP000600247">
    <property type="component" value="Unassembled WGS sequence"/>
</dbReference>
<comment type="caution">
    <text evidence="3">The sequence shown here is derived from an EMBL/GenBank/DDBJ whole genome shotgun (WGS) entry which is preliminary data.</text>
</comment>
<organism evidence="3 4">
    <name type="scientific">Paenibacillus radicis</name>
    <name type="common">ex Gao et al. 2016</name>
    <dbReference type="NCBI Taxonomy" id="1737354"/>
    <lineage>
        <taxon>Bacteria</taxon>
        <taxon>Bacillati</taxon>
        <taxon>Bacillota</taxon>
        <taxon>Bacilli</taxon>
        <taxon>Bacillales</taxon>
        <taxon>Paenibacillaceae</taxon>
        <taxon>Paenibacillus</taxon>
    </lineage>
</organism>
<dbReference type="Gene3D" id="3.40.190.10">
    <property type="entry name" value="Periplasmic binding protein-like II"/>
    <property type="match status" value="2"/>
</dbReference>
<dbReference type="AlphaFoldDB" id="A0A917GVE6"/>
<feature type="chain" id="PRO_5039236532" evidence="2">
    <location>
        <begin position="22"/>
        <end position="559"/>
    </location>
</feature>
<dbReference type="PANTHER" id="PTHR43649:SF12">
    <property type="entry name" value="DIACETYLCHITOBIOSE BINDING PROTEIN DASA"/>
    <property type="match status" value="1"/>
</dbReference>
<keyword evidence="4" id="KW-1185">Reference proteome</keyword>
<dbReference type="Pfam" id="PF01547">
    <property type="entry name" value="SBP_bac_1"/>
    <property type="match status" value="1"/>
</dbReference>
<evidence type="ECO:0000256" key="1">
    <source>
        <dbReference type="SAM" id="MobiDB-lite"/>
    </source>
</evidence>
<dbReference type="RefSeq" id="WP_229691956.1">
    <property type="nucleotide sequence ID" value="NZ_BMHY01000001.1"/>
</dbReference>
<dbReference type="PANTHER" id="PTHR43649">
    <property type="entry name" value="ARABINOSE-BINDING PROTEIN-RELATED"/>
    <property type="match status" value="1"/>
</dbReference>
<feature type="compositionally biased region" description="Low complexity" evidence="1">
    <location>
        <begin position="26"/>
        <end position="38"/>
    </location>
</feature>
<dbReference type="PROSITE" id="PS51257">
    <property type="entry name" value="PROKAR_LIPOPROTEIN"/>
    <property type="match status" value="1"/>
</dbReference>
<dbReference type="InterPro" id="IPR006059">
    <property type="entry name" value="SBP"/>
</dbReference>
<dbReference type="CDD" id="cd13581">
    <property type="entry name" value="PBP2_AlgQ_like_2"/>
    <property type="match status" value="1"/>
</dbReference>
<sequence length="559" mass="63100">MKQKVMAFCIMFLLATTILSACSGSNSNTNGENNTNTSPAPASGADNVTPAGQLPITKEKTTIRVMVPANGIVEDFATNEFTKYLEEQTNIHIEWDIVPSTSSAEKLNLVLSSGEDLPDVIMGFGVSNTQQMIFGSQGIFLPLNDLIDKYGFETTKMFEAMPVVKDTITAPDGNIYALPHTNECYHCTLPRRMWIYEPWLEKLNLSMPTTTDEYYNVLKAFKENDPNGNGIADEIAMSGSPTGFYSSIDSFIMNAFIYNPGGDRIYLDHNKVVVPFDKPEWREGLRFLNKLYKEKLLDPQSLTQDENQLKQLGEHPDYAILGATAGMHMGVFSEFYGASNRWMEYKTIPPLKGPNGVQIAPYEAYHLVGVGAYLITKSSKNPEAAFRLADYLYNQEVTLRSIIGRPGTEWVKAEEGELGINGKQAIWKQIADWGQVQNFNWGQTGPSLRTNDLRLGEVANKDKPLEIIMYEEAKNKYEPYMQKLENVLPPMFFTNDQAIEIADFSKTINDFVNEMVARFVIGDADLDKEWDSYLNNLKKMQLDKYLSIYQDVYDSKYKK</sequence>
<name>A0A917GVE6_9BACL</name>